<dbReference type="CDD" id="cd17546">
    <property type="entry name" value="REC_hyHK_CKI1_RcsC-like"/>
    <property type="match status" value="1"/>
</dbReference>
<dbReference type="EC" id="2.7.13.3" evidence="2"/>
<sequence>MGEKVDALQDIPDGMYGIFYASPGMTREGKLHPLNINAVRVLGEDSSDIQPTVVHVIGEDSLSKILYGTTGLCGIPVKLQKLWPSTDGFIVQIFLASTKASIHPTDFTKLGDLATDGFWEWYPVVDYEYMSNRFWSILGYSQKDMDESPSSWQAKIEKEDHLIALKTYEDHIQSRGKKPYYVRARYRHRNGHQVQVVCRGSVIEWLPDGRPWKLFGTHTDVTTIVMRDALAQREKFVSRMSHEIRSPLCAVLNECDSLGDNHNLDGIRDACAQMIYIANDILELQKMNSDEMKVAKNVRCCPEEVINLVAKRHRREIRKKGLRLSVSVGDLPDDILVDVPKFNQIVDNLISNSIKYTDKGRISIDCDFDDTNSTLVTRIEDTGVGIPDKDRASIFDEFYQGSTSMRGIGIGLHIVTSLCRLLGGMVEVESSVEGKGTTMCFRLPVEKPCAHEFKNDSPIRGLRVLIVDDMKTNISYIHRKLAMIEEELNFKINEVVEALDGSISVSKFKQSKKPFDLVLMDCLMPIMDGFEATKKIHQLCDDRNQPRVPVIAVTASVSNTIGEDCGAAGMSAVVTKPFTTADFCKIVQKYIT</sequence>
<evidence type="ECO:0000256" key="1">
    <source>
        <dbReference type="ARBA" id="ARBA00000085"/>
    </source>
</evidence>
<keyword evidence="3" id="KW-0597">Phosphoprotein</keyword>
<feature type="domain" description="Histidine kinase" evidence="6">
    <location>
        <begin position="239"/>
        <end position="447"/>
    </location>
</feature>
<dbReference type="Gene3D" id="3.40.50.2300">
    <property type="match status" value="1"/>
</dbReference>
<dbReference type="InterPro" id="IPR035965">
    <property type="entry name" value="PAS-like_dom_sf"/>
</dbReference>
<comment type="catalytic activity">
    <reaction evidence="1">
        <text>ATP + protein L-histidine = ADP + protein N-phospho-L-histidine.</text>
        <dbReference type="EC" id="2.7.13.3"/>
    </reaction>
</comment>
<dbReference type="Gene3D" id="3.30.450.20">
    <property type="entry name" value="PAS domain"/>
    <property type="match status" value="1"/>
</dbReference>
<dbReference type="SUPFAM" id="SSF52172">
    <property type="entry name" value="CheY-like"/>
    <property type="match status" value="1"/>
</dbReference>
<dbReference type="InterPro" id="IPR011006">
    <property type="entry name" value="CheY-like_superfamily"/>
</dbReference>
<dbReference type="GO" id="GO:0000155">
    <property type="term" value="F:phosphorelay sensor kinase activity"/>
    <property type="evidence" value="ECO:0007669"/>
    <property type="project" value="InterPro"/>
</dbReference>
<proteinExistence type="predicted"/>
<dbReference type="InterPro" id="IPR013655">
    <property type="entry name" value="PAS_fold_3"/>
</dbReference>
<dbReference type="Gene3D" id="1.10.287.130">
    <property type="match status" value="1"/>
</dbReference>
<evidence type="ECO:0000256" key="3">
    <source>
        <dbReference type="ARBA" id="ARBA00022553"/>
    </source>
</evidence>
<accession>B5LWN0</accession>
<dbReference type="PROSITE" id="PS50110">
    <property type="entry name" value="RESPONSE_REGULATORY"/>
    <property type="match status" value="1"/>
</dbReference>
<dbReference type="PRINTS" id="PR00344">
    <property type="entry name" value="BCTRLSENSOR"/>
</dbReference>
<dbReference type="PANTHER" id="PTHR43047:SF66">
    <property type="entry name" value="HISKA"/>
    <property type="match status" value="1"/>
</dbReference>
<feature type="domain" description="Response regulatory" evidence="7">
    <location>
        <begin position="463"/>
        <end position="591"/>
    </location>
</feature>
<evidence type="ECO:0000313" key="9">
    <source>
        <dbReference type="Proteomes" id="UP000204092"/>
    </source>
</evidence>
<dbReference type="GO" id="GO:0009927">
    <property type="term" value="F:histidine phosphotransfer kinase activity"/>
    <property type="evidence" value="ECO:0007669"/>
    <property type="project" value="TreeGrafter"/>
</dbReference>
<dbReference type="InterPro" id="IPR003661">
    <property type="entry name" value="HisK_dim/P_dom"/>
</dbReference>
<dbReference type="Pfam" id="PF00512">
    <property type="entry name" value="HisKA"/>
    <property type="match status" value="1"/>
</dbReference>
<dbReference type="SMART" id="SM00387">
    <property type="entry name" value="HATPase_c"/>
    <property type="match status" value="1"/>
</dbReference>
<evidence type="ECO:0000259" key="7">
    <source>
        <dbReference type="PROSITE" id="PS50110"/>
    </source>
</evidence>
<dbReference type="GeneID" id="6804923"/>
<dbReference type="CDD" id="cd00082">
    <property type="entry name" value="HisKA"/>
    <property type="match status" value="1"/>
</dbReference>
<dbReference type="PANTHER" id="PTHR43047">
    <property type="entry name" value="TWO-COMPONENT HISTIDINE PROTEIN KINASE"/>
    <property type="match status" value="1"/>
</dbReference>
<dbReference type="SUPFAM" id="SSF55785">
    <property type="entry name" value="PYP-like sensor domain (PAS domain)"/>
    <property type="match status" value="1"/>
</dbReference>
<dbReference type="Pfam" id="PF08447">
    <property type="entry name" value="PAS_3"/>
    <property type="match status" value="1"/>
</dbReference>
<protein>
    <recommendedName>
        <fullName evidence="2">histidine kinase</fullName>
        <ecNumber evidence="2">2.7.13.3</ecNumber>
    </recommendedName>
</protein>
<dbReference type="PROSITE" id="PS50109">
    <property type="entry name" value="HIS_KIN"/>
    <property type="match status" value="1"/>
</dbReference>
<dbReference type="SMART" id="SM00448">
    <property type="entry name" value="REC"/>
    <property type="match status" value="1"/>
</dbReference>
<dbReference type="Proteomes" id="UP000204092">
    <property type="component" value="Segment"/>
</dbReference>
<dbReference type="SUPFAM" id="SSF47384">
    <property type="entry name" value="Homodimeric domain of signal transducing histidine kinase"/>
    <property type="match status" value="1"/>
</dbReference>
<dbReference type="InterPro" id="IPR005467">
    <property type="entry name" value="His_kinase_dom"/>
</dbReference>
<dbReference type="RefSeq" id="YP_002154763.1">
    <property type="nucleotide sequence ID" value="NC_011183.1"/>
</dbReference>
<dbReference type="KEGG" id="vg:6804923"/>
<dbReference type="Gene3D" id="3.30.565.10">
    <property type="entry name" value="Histidine kinase-like ATPase, C-terminal domain"/>
    <property type="match status" value="1"/>
</dbReference>
<evidence type="ECO:0000256" key="5">
    <source>
        <dbReference type="ARBA" id="ARBA00022777"/>
    </source>
</evidence>
<evidence type="ECO:0000313" key="8">
    <source>
        <dbReference type="EMBL" id="ACH46893.1"/>
    </source>
</evidence>
<dbReference type="Pfam" id="PF02518">
    <property type="entry name" value="HATPase_c"/>
    <property type="match status" value="1"/>
</dbReference>
<keyword evidence="9" id="KW-1185">Reference proteome</keyword>
<dbReference type="InterPro" id="IPR004358">
    <property type="entry name" value="Sig_transdc_His_kin-like_C"/>
</dbReference>
<evidence type="ECO:0000259" key="6">
    <source>
        <dbReference type="PROSITE" id="PS50109"/>
    </source>
</evidence>
<organism evidence="8 9">
    <name type="scientific">Feldmannia species virus</name>
    <dbReference type="NCBI Taxonomy" id="39420"/>
    <lineage>
        <taxon>Viruses</taxon>
        <taxon>Varidnaviria</taxon>
        <taxon>Bamfordvirae</taxon>
        <taxon>Nucleocytoviricota</taxon>
        <taxon>Megaviricetes</taxon>
        <taxon>Algavirales</taxon>
        <taxon>Phycodnaviridae</taxon>
        <taxon>Phaeovirus</taxon>
        <taxon>Phaeovirus feldmanniae</taxon>
    </lineage>
</organism>
<dbReference type="SMART" id="SM00388">
    <property type="entry name" value="HisKA"/>
    <property type="match status" value="1"/>
</dbReference>
<dbReference type="InterPro" id="IPR036890">
    <property type="entry name" value="HATPase_C_sf"/>
</dbReference>
<dbReference type="InterPro" id="IPR003594">
    <property type="entry name" value="HATPase_dom"/>
</dbReference>
<dbReference type="EMBL" id="EU916176">
    <property type="protein sequence ID" value="ACH46893.1"/>
    <property type="molecule type" value="Genomic_DNA"/>
</dbReference>
<dbReference type="SUPFAM" id="SSF55874">
    <property type="entry name" value="ATPase domain of HSP90 chaperone/DNA topoisomerase II/histidine kinase"/>
    <property type="match status" value="1"/>
</dbReference>
<dbReference type="OrthoDB" id="36928at10239"/>
<reference evidence="8 9" key="1">
    <citation type="journal article" date="2009" name="Virology">
        <title>Genomic analysis of the smallest giant virus--Feldmannia sp. virus 158.</title>
        <authorList>
            <person name="Schroeder D.C."/>
            <person name="Park Y."/>
            <person name="Yoon H.M."/>
            <person name="Lee Y.S."/>
            <person name="Kang S.W."/>
            <person name="Meints R.H."/>
            <person name="Ivey R.G."/>
            <person name="Choi T.J."/>
        </authorList>
    </citation>
    <scope>NUCLEOTIDE SEQUENCE [LARGE SCALE GENOMIC DNA]</scope>
    <source>
        <strain evidence="8">FsV-158</strain>
    </source>
</reference>
<dbReference type="GO" id="GO:0005886">
    <property type="term" value="C:plasma membrane"/>
    <property type="evidence" value="ECO:0007669"/>
    <property type="project" value="TreeGrafter"/>
</dbReference>
<name>B5LWN0_9PHYC</name>
<dbReference type="InterPro" id="IPR001789">
    <property type="entry name" value="Sig_transdc_resp-reg_receiver"/>
</dbReference>
<keyword evidence="4" id="KW-0808">Transferase</keyword>
<evidence type="ECO:0000256" key="4">
    <source>
        <dbReference type="ARBA" id="ARBA00022679"/>
    </source>
</evidence>
<dbReference type="InterPro" id="IPR036097">
    <property type="entry name" value="HisK_dim/P_sf"/>
</dbReference>
<dbReference type="Pfam" id="PF00072">
    <property type="entry name" value="Response_reg"/>
    <property type="match status" value="1"/>
</dbReference>
<evidence type="ECO:0000256" key="2">
    <source>
        <dbReference type="ARBA" id="ARBA00012438"/>
    </source>
</evidence>
<keyword evidence="5 8" id="KW-0418">Kinase</keyword>